<reference evidence="3" key="1">
    <citation type="submission" date="2023-03" db="EMBL/GenBank/DDBJ databases">
        <authorList>
            <person name="Julca I."/>
        </authorList>
    </citation>
    <scope>NUCLEOTIDE SEQUENCE</scope>
</reference>
<gene>
    <name evidence="3" type="ORF">OLC1_LOCUS12437</name>
</gene>
<protein>
    <submittedName>
        <fullName evidence="3">OLC1v1001673C1</fullName>
    </submittedName>
</protein>
<dbReference type="AlphaFoldDB" id="A0AAV1D5U9"/>
<evidence type="ECO:0000256" key="1">
    <source>
        <dbReference type="ARBA" id="ARBA00022737"/>
    </source>
</evidence>
<feature type="domain" description="DC1" evidence="2">
    <location>
        <begin position="63"/>
        <end position="111"/>
    </location>
</feature>
<sequence length="239" mass="26689">MKPQDFNHFGHEHLLIPLVLDEDDELYCKACDHLIVQPFHGCLSCNYYLHDECLNIPRSILHPSHPNHPLTLLPIPTYPTSSFTCNACQSQGLGFSYSCAHCEFDVHIRCASLPTKLKVGEQHPHELKLVFESLTGQDCRKYYCSLFKCEVCGVGLESDCWRYYCDDCDFGMHLGCVKIDNQDVGLMSHSAVVEAIKSGGLEGKSGTAQAVLLAEDKTVDDDVEKMKLSASVTKIAKYL</sequence>
<evidence type="ECO:0000259" key="2">
    <source>
        <dbReference type="Pfam" id="PF03107"/>
    </source>
</evidence>
<dbReference type="Pfam" id="PF03107">
    <property type="entry name" value="C1_2"/>
    <property type="match status" value="2"/>
</dbReference>
<evidence type="ECO:0000313" key="3">
    <source>
        <dbReference type="EMBL" id="CAI9103225.1"/>
    </source>
</evidence>
<organism evidence="3 4">
    <name type="scientific">Oldenlandia corymbosa var. corymbosa</name>
    <dbReference type="NCBI Taxonomy" id="529605"/>
    <lineage>
        <taxon>Eukaryota</taxon>
        <taxon>Viridiplantae</taxon>
        <taxon>Streptophyta</taxon>
        <taxon>Embryophyta</taxon>
        <taxon>Tracheophyta</taxon>
        <taxon>Spermatophyta</taxon>
        <taxon>Magnoliopsida</taxon>
        <taxon>eudicotyledons</taxon>
        <taxon>Gunneridae</taxon>
        <taxon>Pentapetalae</taxon>
        <taxon>asterids</taxon>
        <taxon>lamiids</taxon>
        <taxon>Gentianales</taxon>
        <taxon>Rubiaceae</taxon>
        <taxon>Rubioideae</taxon>
        <taxon>Spermacoceae</taxon>
        <taxon>Hedyotis-Oldenlandia complex</taxon>
        <taxon>Oldenlandia</taxon>
    </lineage>
</organism>
<dbReference type="SUPFAM" id="SSF57889">
    <property type="entry name" value="Cysteine-rich domain"/>
    <property type="match status" value="2"/>
</dbReference>
<keyword evidence="1" id="KW-0677">Repeat</keyword>
<dbReference type="InterPro" id="IPR004146">
    <property type="entry name" value="DC1"/>
</dbReference>
<dbReference type="InterPro" id="IPR046349">
    <property type="entry name" value="C1-like_sf"/>
</dbReference>
<dbReference type="Gene3D" id="3.30.60.20">
    <property type="match status" value="1"/>
</dbReference>
<feature type="domain" description="DC1" evidence="2">
    <location>
        <begin position="122"/>
        <end position="177"/>
    </location>
</feature>
<dbReference type="PANTHER" id="PTHR46288">
    <property type="entry name" value="PHORBOL-ESTER/DAG-TYPE DOMAIN-CONTAINING PROTEIN"/>
    <property type="match status" value="1"/>
</dbReference>
<dbReference type="Proteomes" id="UP001161247">
    <property type="component" value="Chromosome 4"/>
</dbReference>
<accession>A0AAV1D5U9</accession>
<keyword evidence="4" id="KW-1185">Reference proteome</keyword>
<dbReference type="PANTHER" id="PTHR46288:SF29">
    <property type="entry name" value="DC1 DOMAIN-CONTAINING PROTEIN"/>
    <property type="match status" value="1"/>
</dbReference>
<evidence type="ECO:0000313" key="4">
    <source>
        <dbReference type="Proteomes" id="UP001161247"/>
    </source>
</evidence>
<name>A0AAV1D5U9_OLDCO</name>
<proteinExistence type="predicted"/>
<dbReference type="EMBL" id="OX459121">
    <property type="protein sequence ID" value="CAI9103225.1"/>
    <property type="molecule type" value="Genomic_DNA"/>
</dbReference>